<name>A0A397SXV8_9GLOM</name>
<feature type="coiled-coil region" evidence="1">
    <location>
        <begin position="5"/>
        <end position="46"/>
    </location>
</feature>
<evidence type="ECO:0000313" key="2">
    <source>
        <dbReference type="EMBL" id="RIA91040.1"/>
    </source>
</evidence>
<dbReference type="Gene3D" id="1.10.287.1490">
    <property type="match status" value="1"/>
</dbReference>
<sequence length="114" mass="13427">MSSELELLRQRISELETENADLRRKISEFNAERAELKRRIAEALRSTEETSKWRDAENAKLKGQNRGVRICVEFRRKWNAHLKSVPDIISAALQVYLCFGRRFKIPFLTLHIND</sequence>
<gene>
    <name evidence="2" type="ORF">C1645_822616</name>
</gene>
<protein>
    <submittedName>
        <fullName evidence="2">Uncharacterized protein</fullName>
    </submittedName>
</protein>
<organism evidence="2 3">
    <name type="scientific">Glomus cerebriforme</name>
    <dbReference type="NCBI Taxonomy" id="658196"/>
    <lineage>
        <taxon>Eukaryota</taxon>
        <taxon>Fungi</taxon>
        <taxon>Fungi incertae sedis</taxon>
        <taxon>Mucoromycota</taxon>
        <taxon>Glomeromycotina</taxon>
        <taxon>Glomeromycetes</taxon>
        <taxon>Glomerales</taxon>
        <taxon>Glomeraceae</taxon>
        <taxon>Glomus</taxon>
    </lineage>
</organism>
<dbReference type="AlphaFoldDB" id="A0A397SXV8"/>
<accession>A0A397SXV8</accession>
<dbReference type="EMBL" id="QKYT01000164">
    <property type="protein sequence ID" value="RIA91040.1"/>
    <property type="molecule type" value="Genomic_DNA"/>
</dbReference>
<dbReference type="OrthoDB" id="2404249at2759"/>
<comment type="caution">
    <text evidence="2">The sequence shown here is derived from an EMBL/GenBank/DDBJ whole genome shotgun (WGS) entry which is preliminary data.</text>
</comment>
<evidence type="ECO:0000256" key="1">
    <source>
        <dbReference type="SAM" id="Coils"/>
    </source>
</evidence>
<dbReference type="Proteomes" id="UP000265703">
    <property type="component" value="Unassembled WGS sequence"/>
</dbReference>
<reference evidence="2 3" key="1">
    <citation type="submission" date="2018-06" db="EMBL/GenBank/DDBJ databases">
        <title>Comparative genomics reveals the genomic features of Rhizophagus irregularis, R. cerebriforme, R. diaphanum and Gigaspora rosea, and their symbiotic lifestyle signature.</title>
        <authorList>
            <person name="Morin E."/>
            <person name="San Clemente H."/>
            <person name="Chen E.C.H."/>
            <person name="De La Providencia I."/>
            <person name="Hainaut M."/>
            <person name="Kuo A."/>
            <person name="Kohler A."/>
            <person name="Murat C."/>
            <person name="Tang N."/>
            <person name="Roy S."/>
            <person name="Loubradou J."/>
            <person name="Henrissat B."/>
            <person name="Grigoriev I.V."/>
            <person name="Corradi N."/>
            <person name="Roux C."/>
            <person name="Martin F.M."/>
        </authorList>
    </citation>
    <scope>NUCLEOTIDE SEQUENCE [LARGE SCALE GENOMIC DNA]</scope>
    <source>
        <strain evidence="2 3">DAOM 227022</strain>
    </source>
</reference>
<evidence type="ECO:0000313" key="3">
    <source>
        <dbReference type="Proteomes" id="UP000265703"/>
    </source>
</evidence>
<proteinExistence type="predicted"/>
<keyword evidence="1" id="KW-0175">Coiled coil</keyword>
<keyword evidence="3" id="KW-1185">Reference proteome</keyword>